<evidence type="ECO:0000313" key="9">
    <source>
        <dbReference type="Proteomes" id="UP001143362"/>
    </source>
</evidence>
<dbReference type="HAMAP" id="MF_02065">
    <property type="entry name" value="MltG"/>
    <property type="match status" value="1"/>
</dbReference>
<gene>
    <name evidence="7 8" type="primary">mltG</name>
    <name evidence="8" type="ORF">EYC98_10905</name>
</gene>
<dbReference type="Proteomes" id="UP001143362">
    <property type="component" value="Unassembled WGS sequence"/>
</dbReference>
<organism evidence="8 9">
    <name type="scientific">Candidatus Litorirhabdus singularis</name>
    <dbReference type="NCBI Taxonomy" id="2518993"/>
    <lineage>
        <taxon>Bacteria</taxon>
        <taxon>Pseudomonadati</taxon>
        <taxon>Pseudomonadota</taxon>
        <taxon>Gammaproteobacteria</taxon>
        <taxon>Cellvibrionales</taxon>
        <taxon>Halieaceae</taxon>
        <taxon>Candidatus Litorirhabdus</taxon>
    </lineage>
</organism>
<evidence type="ECO:0000256" key="5">
    <source>
        <dbReference type="ARBA" id="ARBA00023239"/>
    </source>
</evidence>
<evidence type="ECO:0000256" key="6">
    <source>
        <dbReference type="ARBA" id="ARBA00023316"/>
    </source>
</evidence>
<comment type="function">
    <text evidence="7">Functions as a peptidoglycan terminase that cleaves nascent peptidoglycan strands endolytically to terminate their elongation.</text>
</comment>
<dbReference type="EMBL" id="SHNN01000002">
    <property type="protein sequence ID" value="MCX2981373.1"/>
    <property type="molecule type" value="Genomic_DNA"/>
</dbReference>
<sequence length="338" mass="37658">MMRWLLGGLLVAIVVAAMTAQTLNKWWHNPHAAQVEATVIVAPGSSLRAVSAELVAANVLTHGDWWQWAVRLQQLDHRIKSGEYQFLATDSPARILEVLLDGQVVQYSVTLPEGITLTMALTILQQQPVLQREISGLDDPRLLQLVAPHRSAEGQFFPDTYNYARGDSDWDVLLQAHSRLQRELAAAWESRMPELPYDNSYEALIMASIVEKETAVAAERPTIAGVFVRRLQQRMRLQTDPTVIYGLGPGFDGNLTRRHLKDAGNLYNSYRHRGLPPGPIALVGREALQAAVNPEPGEALYFVARGDGSHVFSATLADHEAAVRAYQLQRRKDYRSTP</sequence>
<comment type="caution">
    <text evidence="8">The sequence shown here is derived from an EMBL/GenBank/DDBJ whole genome shotgun (WGS) entry which is preliminary data.</text>
</comment>
<dbReference type="EC" id="4.2.2.29" evidence="7"/>
<evidence type="ECO:0000313" key="8">
    <source>
        <dbReference type="EMBL" id="MCX2981373.1"/>
    </source>
</evidence>
<accession>A0ABT3TGD7</accession>
<keyword evidence="3 7" id="KW-1133">Transmembrane helix</keyword>
<keyword evidence="5 7" id="KW-0456">Lyase</keyword>
<dbReference type="PANTHER" id="PTHR30518">
    <property type="entry name" value="ENDOLYTIC MUREIN TRANSGLYCOSYLASE"/>
    <property type="match status" value="1"/>
</dbReference>
<dbReference type="Pfam" id="PF02618">
    <property type="entry name" value="YceG"/>
    <property type="match status" value="1"/>
</dbReference>
<protein>
    <recommendedName>
        <fullName evidence="7">Endolytic murein transglycosylase</fullName>
        <ecNumber evidence="7">4.2.2.29</ecNumber>
    </recommendedName>
    <alternativeName>
        <fullName evidence="7">Peptidoglycan lytic transglycosylase</fullName>
    </alternativeName>
    <alternativeName>
        <fullName evidence="7">Peptidoglycan polymerization terminase</fullName>
    </alternativeName>
</protein>
<evidence type="ECO:0000256" key="3">
    <source>
        <dbReference type="ARBA" id="ARBA00022989"/>
    </source>
</evidence>
<comment type="catalytic activity">
    <reaction evidence="7">
        <text>a peptidoglycan chain = a peptidoglycan chain with N-acetyl-1,6-anhydromuramyl-[peptide] at the reducing end + a peptidoglycan chain with N-acetylglucosamine at the non-reducing end.</text>
        <dbReference type="EC" id="4.2.2.29"/>
    </reaction>
</comment>
<keyword evidence="2 7" id="KW-0812">Transmembrane</keyword>
<feature type="site" description="Important for catalytic activity" evidence="7">
    <location>
        <position position="213"/>
    </location>
</feature>
<evidence type="ECO:0000256" key="2">
    <source>
        <dbReference type="ARBA" id="ARBA00022692"/>
    </source>
</evidence>
<dbReference type="Gene3D" id="3.30.1490.480">
    <property type="entry name" value="Endolytic murein transglycosylase"/>
    <property type="match status" value="1"/>
</dbReference>
<keyword evidence="9" id="KW-1185">Reference proteome</keyword>
<evidence type="ECO:0000256" key="1">
    <source>
        <dbReference type="ARBA" id="ARBA00022475"/>
    </source>
</evidence>
<dbReference type="Gene3D" id="3.30.160.60">
    <property type="entry name" value="Classic Zinc Finger"/>
    <property type="match status" value="1"/>
</dbReference>
<dbReference type="CDD" id="cd08010">
    <property type="entry name" value="MltG_like"/>
    <property type="match status" value="1"/>
</dbReference>
<reference evidence="8" key="1">
    <citation type="submission" date="2019-02" db="EMBL/GenBank/DDBJ databases">
        <authorList>
            <person name="Li S.-H."/>
        </authorList>
    </citation>
    <scope>NUCLEOTIDE SEQUENCE</scope>
    <source>
        <strain evidence="8">IMCC14734</strain>
    </source>
</reference>
<dbReference type="PANTHER" id="PTHR30518:SF2">
    <property type="entry name" value="ENDOLYTIC MUREIN TRANSGLYCOSYLASE"/>
    <property type="match status" value="1"/>
</dbReference>
<keyword evidence="1 7" id="KW-1003">Cell membrane</keyword>
<keyword evidence="6 7" id="KW-0961">Cell wall biogenesis/degradation</keyword>
<dbReference type="RefSeq" id="WP_279245374.1">
    <property type="nucleotide sequence ID" value="NZ_SHNN01000002.1"/>
</dbReference>
<evidence type="ECO:0000256" key="4">
    <source>
        <dbReference type="ARBA" id="ARBA00023136"/>
    </source>
</evidence>
<keyword evidence="7" id="KW-0997">Cell inner membrane</keyword>
<proteinExistence type="inferred from homology"/>
<dbReference type="InterPro" id="IPR003770">
    <property type="entry name" value="MLTG-like"/>
</dbReference>
<name>A0ABT3TGD7_9GAMM</name>
<dbReference type="NCBIfam" id="TIGR00247">
    <property type="entry name" value="endolytic transglycosylase MltG"/>
    <property type="match status" value="1"/>
</dbReference>
<comment type="similarity">
    <text evidence="7">Belongs to the transglycosylase MltG family.</text>
</comment>
<evidence type="ECO:0000256" key="7">
    <source>
        <dbReference type="HAMAP-Rule" id="MF_02065"/>
    </source>
</evidence>
<keyword evidence="4 7" id="KW-0472">Membrane</keyword>